<feature type="transmembrane region" description="Helical" evidence="7">
    <location>
        <begin position="145"/>
        <end position="163"/>
    </location>
</feature>
<dbReference type="InterPro" id="IPR051393">
    <property type="entry name" value="ABC_transporter_permease"/>
</dbReference>
<name>A0ABW2CDC4_9ACTN</name>
<comment type="similarity">
    <text evidence="7">Belongs to the binding-protein-dependent transport system permease family.</text>
</comment>
<proteinExistence type="inferred from homology"/>
<dbReference type="Pfam" id="PF00528">
    <property type="entry name" value="BPD_transp_1"/>
    <property type="match status" value="1"/>
</dbReference>
<feature type="transmembrane region" description="Helical" evidence="7">
    <location>
        <begin position="298"/>
        <end position="320"/>
    </location>
</feature>
<comment type="subcellular location">
    <subcellularLocation>
        <location evidence="1 7">Cell membrane</location>
        <topology evidence="1 7">Multi-pass membrane protein</topology>
    </subcellularLocation>
</comment>
<feature type="domain" description="ABC transmembrane type-1" evidence="9">
    <location>
        <begin position="107"/>
        <end position="319"/>
    </location>
</feature>
<evidence type="ECO:0000256" key="1">
    <source>
        <dbReference type="ARBA" id="ARBA00004651"/>
    </source>
</evidence>
<keyword evidence="6 7" id="KW-0472">Membrane</keyword>
<evidence type="ECO:0000313" key="11">
    <source>
        <dbReference type="Proteomes" id="UP001596380"/>
    </source>
</evidence>
<gene>
    <name evidence="10" type="ORF">ACFQKB_02355</name>
</gene>
<feature type="compositionally biased region" description="Gly residues" evidence="8">
    <location>
        <begin position="17"/>
        <end position="35"/>
    </location>
</feature>
<evidence type="ECO:0000256" key="3">
    <source>
        <dbReference type="ARBA" id="ARBA00022475"/>
    </source>
</evidence>
<evidence type="ECO:0000256" key="7">
    <source>
        <dbReference type="RuleBase" id="RU363032"/>
    </source>
</evidence>
<dbReference type="Proteomes" id="UP001596380">
    <property type="component" value="Unassembled WGS sequence"/>
</dbReference>
<dbReference type="InterPro" id="IPR000515">
    <property type="entry name" value="MetI-like"/>
</dbReference>
<keyword evidence="3" id="KW-1003">Cell membrane</keyword>
<reference evidence="11" key="1">
    <citation type="journal article" date="2019" name="Int. J. Syst. Evol. Microbiol.">
        <title>The Global Catalogue of Microorganisms (GCM) 10K type strain sequencing project: providing services to taxonomists for standard genome sequencing and annotation.</title>
        <authorList>
            <consortium name="The Broad Institute Genomics Platform"/>
            <consortium name="The Broad Institute Genome Sequencing Center for Infectious Disease"/>
            <person name="Wu L."/>
            <person name="Ma J."/>
        </authorList>
    </citation>
    <scope>NUCLEOTIDE SEQUENCE [LARGE SCALE GENOMIC DNA]</scope>
    <source>
        <strain evidence="11">JCM 3369</strain>
    </source>
</reference>
<feature type="transmembrane region" description="Helical" evidence="7">
    <location>
        <begin position="195"/>
        <end position="220"/>
    </location>
</feature>
<feature type="transmembrane region" description="Helical" evidence="7">
    <location>
        <begin position="241"/>
        <end position="263"/>
    </location>
</feature>
<evidence type="ECO:0000313" key="10">
    <source>
        <dbReference type="EMBL" id="MFC6878601.1"/>
    </source>
</evidence>
<feature type="transmembrane region" description="Helical" evidence="7">
    <location>
        <begin position="51"/>
        <end position="71"/>
    </location>
</feature>
<keyword evidence="5 7" id="KW-1133">Transmembrane helix</keyword>
<evidence type="ECO:0000256" key="2">
    <source>
        <dbReference type="ARBA" id="ARBA00022448"/>
    </source>
</evidence>
<accession>A0ABW2CDC4</accession>
<feature type="region of interest" description="Disordered" evidence="8">
    <location>
        <begin position="1"/>
        <end position="37"/>
    </location>
</feature>
<dbReference type="PANTHER" id="PTHR30193">
    <property type="entry name" value="ABC TRANSPORTER PERMEASE PROTEIN"/>
    <property type="match status" value="1"/>
</dbReference>
<organism evidence="10 11">
    <name type="scientific">Actinomadura yumaensis</name>
    <dbReference type="NCBI Taxonomy" id="111807"/>
    <lineage>
        <taxon>Bacteria</taxon>
        <taxon>Bacillati</taxon>
        <taxon>Actinomycetota</taxon>
        <taxon>Actinomycetes</taxon>
        <taxon>Streptosporangiales</taxon>
        <taxon>Thermomonosporaceae</taxon>
        <taxon>Actinomadura</taxon>
    </lineage>
</organism>
<keyword evidence="2 7" id="KW-0813">Transport</keyword>
<evidence type="ECO:0000256" key="8">
    <source>
        <dbReference type="SAM" id="MobiDB-lite"/>
    </source>
</evidence>
<dbReference type="PANTHER" id="PTHR30193:SF37">
    <property type="entry name" value="INNER MEMBRANE ABC TRANSPORTER PERMEASE PROTEIN YCJO"/>
    <property type="match status" value="1"/>
</dbReference>
<sequence>MTANDVLPGRAPVIKGKGSGPGGRGRARGGPGGGRGRGRAGRFALFGRFRFLYVSPALVFVAVLLYLPFLWTAYLSLTTYDGLGSPAFTGLDNYRRLLEDEALLTSIRNTLLWVAGTTLLPVGLGLLVAVLSYDLKGGSWFRLPFLLPYAMSGAGLGLIWGFILQPEGMANQVLSFLGMPGGNTEFLQDGPRNTIAMIVVWAWQQLGVNMLLFVVGLQSIPKAPIEAARLDGASGWRMFRHVIWPLMRPLTTVVFGLALVASLKTFDIVWVMTQGGPGRTSETLAVTMYRDVFVADEYGYGSAVAVLLTTITGLASYIYLRRQAGREGT</sequence>
<dbReference type="CDD" id="cd06261">
    <property type="entry name" value="TM_PBP2"/>
    <property type="match status" value="1"/>
</dbReference>
<dbReference type="SUPFAM" id="SSF161098">
    <property type="entry name" value="MetI-like"/>
    <property type="match status" value="1"/>
</dbReference>
<comment type="caution">
    <text evidence="10">The sequence shown here is derived from an EMBL/GenBank/DDBJ whole genome shotgun (WGS) entry which is preliminary data.</text>
</comment>
<evidence type="ECO:0000256" key="5">
    <source>
        <dbReference type="ARBA" id="ARBA00022989"/>
    </source>
</evidence>
<evidence type="ECO:0000259" key="9">
    <source>
        <dbReference type="PROSITE" id="PS50928"/>
    </source>
</evidence>
<evidence type="ECO:0000256" key="6">
    <source>
        <dbReference type="ARBA" id="ARBA00023136"/>
    </source>
</evidence>
<dbReference type="EMBL" id="JBHSXS010000001">
    <property type="protein sequence ID" value="MFC6878601.1"/>
    <property type="molecule type" value="Genomic_DNA"/>
</dbReference>
<dbReference type="PROSITE" id="PS50928">
    <property type="entry name" value="ABC_TM1"/>
    <property type="match status" value="1"/>
</dbReference>
<evidence type="ECO:0000256" key="4">
    <source>
        <dbReference type="ARBA" id="ARBA00022692"/>
    </source>
</evidence>
<feature type="transmembrane region" description="Helical" evidence="7">
    <location>
        <begin position="111"/>
        <end position="133"/>
    </location>
</feature>
<dbReference type="RefSeq" id="WP_160819832.1">
    <property type="nucleotide sequence ID" value="NZ_JBHSXE010000001.1"/>
</dbReference>
<keyword evidence="11" id="KW-1185">Reference proteome</keyword>
<keyword evidence="4 7" id="KW-0812">Transmembrane</keyword>
<dbReference type="InterPro" id="IPR035906">
    <property type="entry name" value="MetI-like_sf"/>
</dbReference>
<protein>
    <submittedName>
        <fullName evidence="10">Carbohydrate ABC transporter permease</fullName>
    </submittedName>
</protein>
<dbReference type="Gene3D" id="1.10.3720.10">
    <property type="entry name" value="MetI-like"/>
    <property type="match status" value="1"/>
</dbReference>